<keyword evidence="2" id="KW-1185">Reference proteome</keyword>
<name>A0A504Z139_FASGI</name>
<organism evidence="1 2">
    <name type="scientific">Fasciola gigantica</name>
    <name type="common">Giant liver fluke</name>
    <dbReference type="NCBI Taxonomy" id="46835"/>
    <lineage>
        <taxon>Eukaryota</taxon>
        <taxon>Metazoa</taxon>
        <taxon>Spiralia</taxon>
        <taxon>Lophotrochozoa</taxon>
        <taxon>Platyhelminthes</taxon>
        <taxon>Trematoda</taxon>
        <taxon>Digenea</taxon>
        <taxon>Plagiorchiida</taxon>
        <taxon>Echinostomata</taxon>
        <taxon>Echinostomatoidea</taxon>
        <taxon>Fasciolidae</taxon>
        <taxon>Fasciola</taxon>
    </lineage>
</organism>
<sequence length="557" mass="62491">MEKQMLILLIFTLTKNGGENVTSRSQTDLLIALLAVRPTICGEEILYATEEENVFHFGSESMGIPAGTECKWTIANKWKNEESKVSILVYLKPTSKSQPNQCVKFLSNMASTDQTICATNGRNVFESTEDYATMFFSRESNDAKLEHFSVYYKLGNLKNGKCGSALLTAKDTWQVLNVPTASNCSWLLSANTTESIVVYTKDQISEKQTQCVKVREASKEEFHQLCENTNNAIVMMTQPIRISRSSSNPMPNNEETFSIYYRVDNCGDFKLHVSEGEKTFDICSVPGDIPEDHKCGWQINADNGKPFEIKLKHSGIADHCIRVLCGRSETICANSWKNVVKCTEQAAYVYFPEEGLAHRMRNFQVIYGPVTSRSQTDLLIALLAVRPTICGEEILYATEEENVFHFGSESMGIPAGIECKWTIANKWKNEESKVSILVYLKPTSKSQPNQCVKFLSNMASTDQTICATNGRNVFESTEDYATMFFSRESNDAKLEHFSVYYKLGNLKNGKCGSALLTAKDTWQVLNVPTASNCSWLLSANTTESIVVYTKDQVTWIK</sequence>
<dbReference type="EMBL" id="SUNJ01000740">
    <property type="protein sequence ID" value="TPP67384.1"/>
    <property type="molecule type" value="Genomic_DNA"/>
</dbReference>
<gene>
    <name evidence="1" type="ORF">FGIG_11742</name>
</gene>
<dbReference type="Proteomes" id="UP000316759">
    <property type="component" value="Unassembled WGS sequence"/>
</dbReference>
<reference evidence="1 2" key="1">
    <citation type="submission" date="2019-04" db="EMBL/GenBank/DDBJ databases">
        <title>Annotation for the trematode Fasciola gigantica.</title>
        <authorList>
            <person name="Choi Y.-J."/>
        </authorList>
    </citation>
    <scope>NUCLEOTIDE SEQUENCE [LARGE SCALE GENOMIC DNA]</scope>
    <source>
        <strain evidence="1">Uganda_cow_1</strain>
    </source>
</reference>
<accession>A0A504Z139</accession>
<comment type="caution">
    <text evidence="1">The sequence shown here is derived from an EMBL/GenBank/DDBJ whole genome shotgun (WGS) entry which is preliminary data.</text>
</comment>
<protein>
    <recommendedName>
        <fullName evidence="3">CUB domain-containing protein</fullName>
    </recommendedName>
</protein>
<evidence type="ECO:0000313" key="2">
    <source>
        <dbReference type="Proteomes" id="UP000316759"/>
    </source>
</evidence>
<dbReference type="OrthoDB" id="6321365at2759"/>
<proteinExistence type="predicted"/>
<evidence type="ECO:0008006" key="3">
    <source>
        <dbReference type="Google" id="ProtNLM"/>
    </source>
</evidence>
<dbReference type="AlphaFoldDB" id="A0A504Z139"/>
<evidence type="ECO:0000313" key="1">
    <source>
        <dbReference type="EMBL" id="TPP67384.1"/>
    </source>
</evidence>